<dbReference type="InterPro" id="IPR011009">
    <property type="entry name" value="Kinase-like_dom_sf"/>
</dbReference>
<comment type="caution">
    <text evidence="2">The sequence shown here is derived from an EMBL/GenBank/DDBJ whole genome shotgun (WGS) entry which is preliminary data.</text>
</comment>
<evidence type="ECO:0000313" key="3">
    <source>
        <dbReference type="Proteomes" id="UP001165685"/>
    </source>
</evidence>
<dbReference type="EMBL" id="JAQFWP010000135">
    <property type="protein sequence ID" value="MDA2809004.1"/>
    <property type="molecule type" value="Genomic_DNA"/>
</dbReference>
<organism evidence="2 3">
    <name type="scientific">Nocardiopsis suaedae</name>
    <dbReference type="NCBI Taxonomy" id="3018444"/>
    <lineage>
        <taxon>Bacteria</taxon>
        <taxon>Bacillati</taxon>
        <taxon>Actinomycetota</taxon>
        <taxon>Actinomycetes</taxon>
        <taxon>Streptosporangiales</taxon>
        <taxon>Nocardiopsidaceae</taxon>
        <taxon>Nocardiopsis</taxon>
    </lineage>
</organism>
<dbReference type="Proteomes" id="UP001165685">
    <property type="component" value="Unassembled WGS sequence"/>
</dbReference>
<feature type="domain" description="Aminoglycoside phosphotransferase" evidence="1">
    <location>
        <begin position="36"/>
        <end position="189"/>
    </location>
</feature>
<dbReference type="RefSeq" id="WP_270681586.1">
    <property type="nucleotide sequence ID" value="NZ_JAQFWP010000135.1"/>
</dbReference>
<reference evidence="2" key="1">
    <citation type="submission" date="2023-01" db="EMBL/GenBank/DDBJ databases">
        <title>Draft genome sequence of Nocardiopsis sp. LSu2-4 isolated from halophytes.</title>
        <authorList>
            <person name="Duangmal K."/>
            <person name="Chantavorakit T."/>
        </authorList>
    </citation>
    <scope>NUCLEOTIDE SEQUENCE</scope>
    <source>
        <strain evidence="2">LSu2-4</strain>
    </source>
</reference>
<evidence type="ECO:0000259" key="1">
    <source>
        <dbReference type="Pfam" id="PF01636"/>
    </source>
</evidence>
<protein>
    <submittedName>
        <fullName evidence="2">Aminoglycoside phosphotransferase family protein</fullName>
    </submittedName>
</protein>
<sequence length="288" mass="31248">MRSYDGRADGPDAAEVALAAGDVTEGVVRVGGTVRRPAQPQSPAVAAYLDHLEAAGFDGAPRFLGRDGQGRDVLTFVPGDVAGSPPEPWAADAELLASVGRLLRRLHDASEGFLRESGFAAPDGGVWRRQLVPVEVPVPDPEPELVCHLDVTPQNVVVRGGRAAALIDFDLAGPGTRLLDVYNTAMHWAPLGAPEDVYEGWPVHDDWARLERVRILADAYGLDEEAREAMPDLAVSRCASSWHRMKASAEQLGGGWARMWEEGVGDMILRREGWLKEHRQEMLDILLG</sequence>
<gene>
    <name evidence="2" type="ORF">O4U47_31160</name>
</gene>
<proteinExistence type="predicted"/>
<dbReference type="InterPro" id="IPR002575">
    <property type="entry name" value="Aminoglycoside_PTrfase"/>
</dbReference>
<dbReference type="SUPFAM" id="SSF56112">
    <property type="entry name" value="Protein kinase-like (PK-like)"/>
    <property type="match status" value="1"/>
</dbReference>
<dbReference type="Pfam" id="PF01636">
    <property type="entry name" value="APH"/>
    <property type="match status" value="1"/>
</dbReference>
<dbReference type="Gene3D" id="3.90.1200.10">
    <property type="match status" value="1"/>
</dbReference>
<evidence type="ECO:0000313" key="2">
    <source>
        <dbReference type="EMBL" id="MDA2809004.1"/>
    </source>
</evidence>
<accession>A0ABT4TWD3</accession>
<name>A0ABT4TWD3_9ACTN</name>
<keyword evidence="3" id="KW-1185">Reference proteome</keyword>